<feature type="signal peptide" evidence="1">
    <location>
        <begin position="1"/>
        <end position="24"/>
    </location>
</feature>
<gene>
    <name evidence="2" type="ORF">BV898_19106</name>
</gene>
<feature type="chain" id="PRO_5040859809" evidence="1">
    <location>
        <begin position="25"/>
        <end position="115"/>
    </location>
</feature>
<name>A0A9X6NI28_HYPEX</name>
<organism evidence="2 3">
    <name type="scientific">Hypsibius exemplaris</name>
    <name type="common">Freshwater tardigrade</name>
    <dbReference type="NCBI Taxonomy" id="2072580"/>
    <lineage>
        <taxon>Eukaryota</taxon>
        <taxon>Metazoa</taxon>
        <taxon>Ecdysozoa</taxon>
        <taxon>Tardigrada</taxon>
        <taxon>Eutardigrada</taxon>
        <taxon>Parachela</taxon>
        <taxon>Hypsibioidea</taxon>
        <taxon>Hypsibiidae</taxon>
        <taxon>Hypsibius</taxon>
    </lineage>
</organism>
<keyword evidence="3" id="KW-1185">Reference proteome</keyword>
<protein>
    <submittedName>
        <fullName evidence="2">Uncharacterized protein</fullName>
    </submittedName>
</protein>
<accession>A0A9X6NI28</accession>
<proteinExistence type="predicted"/>
<reference evidence="3" key="1">
    <citation type="submission" date="2017-01" db="EMBL/GenBank/DDBJ databases">
        <title>Comparative genomics of anhydrobiosis in the tardigrade Hypsibius dujardini.</title>
        <authorList>
            <person name="Yoshida Y."/>
            <person name="Koutsovoulos G."/>
            <person name="Laetsch D."/>
            <person name="Stevens L."/>
            <person name="Kumar S."/>
            <person name="Horikawa D."/>
            <person name="Ishino K."/>
            <person name="Komine S."/>
            <person name="Tomita M."/>
            <person name="Blaxter M."/>
            <person name="Arakawa K."/>
        </authorList>
    </citation>
    <scope>NUCLEOTIDE SEQUENCE [LARGE SCALE GENOMIC DNA]</scope>
    <source>
        <strain evidence="3">Z151</strain>
    </source>
</reference>
<dbReference type="OrthoDB" id="9889709at2759"/>
<dbReference type="EMBL" id="MTYJ01000445">
    <property type="protein sequence ID" value="OWA54705.1"/>
    <property type="molecule type" value="Genomic_DNA"/>
</dbReference>
<dbReference type="Proteomes" id="UP000192578">
    <property type="component" value="Unassembled WGS sequence"/>
</dbReference>
<sequence>MVHLMSCFVLQLTCFLFLAKRGHSVSPTVTKPETLGWGAIEVSPNVFISLEYDTFQVPIYRKEGTDDTSSQRFYCPPALVLQPNSTKTQYKYFSKTLETTFLVKMWYPEYRQAIQ</sequence>
<evidence type="ECO:0000313" key="3">
    <source>
        <dbReference type="Proteomes" id="UP000192578"/>
    </source>
</evidence>
<dbReference type="AlphaFoldDB" id="A0A9X6NI28"/>
<keyword evidence="1" id="KW-0732">Signal</keyword>
<comment type="caution">
    <text evidence="2">The sequence shown here is derived from an EMBL/GenBank/DDBJ whole genome shotgun (WGS) entry which is preliminary data.</text>
</comment>
<evidence type="ECO:0000313" key="2">
    <source>
        <dbReference type="EMBL" id="OWA54705.1"/>
    </source>
</evidence>
<evidence type="ECO:0000256" key="1">
    <source>
        <dbReference type="SAM" id="SignalP"/>
    </source>
</evidence>